<sequence length="266" mass="31815">MRIFKIWVEYSKELDIDGIKQSSKVYGGSNISESDAIIDAQNKLNRAQRIIYGELQKDEEYESDIVEEIIEKIDDENIVTRNRYGALVLNSKRIMFIDVDNYSKSITDHFFRKNLSVKELMLTKIKKTINQKKYSHLGFRVYETNKGYRILVTNKNFNPRSKESKKMMEDFNADYLYRWLCIKQNCYRARLTPKPYRIKQKGIKVIYPKRSKEQQKQLDDWIIKYEQKSREFSSCHLVYQFGEVKVDKIIEYHDRLSGVKWPNKLA</sequence>
<dbReference type="AlphaFoldDB" id="A0A4Q7NYY9"/>
<reference evidence="1 2" key="1">
    <citation type="submission" date="2019-02" db="EMBL/GenBank/DDBJ databases">
        <title>Genomic Encyclopedia of Type Strains, Phase IV (KMG-IV): sequencing the most valuable type-strain genomes for metagenomic binning, comparative biology and taxonomic classification.</title>
        <authorList>
            <person name="Goeker M."/>
        </authorList>
    </citation>
    <scope>NUCLEOTIDE SEQUENCE [LARGE SCALE GENOMIC DNA]</scope>
    <source>
        <strain evidence="1 2">DSM 17196</strain>
    </source>
</reference>
<evidence type="ECO:0000313" key="1">
    <source>
        <dbReference type="EMBL" id="RZS92260.1"/>
    </source>
</evidence>
<dbReference type="Proteomes" id="UP000292262">
    <property type="component" value="Unassembled WGS sequence"/>
</dbReference>
<dbReference type="OrthoDB" id="877274at2"/>
<evidence type="ECO:0000313" key="2">
    <source>
        <dbReference type="Proteomes" id="UP000292262"/>
    </source>
</evidence>
<organism evidence="1 2">
    <name type="scientific">Aquimarina brevivitae</name>
    <dbReference type="NCBI Taxonomy" id="323412"/>
    <lineage>
        <taxon>Bacteria</taxon>
        <taxon>Pseudomonadati</taxon>
        <taxon>Bacteroidota</taxon>
        <taxon>Flavobacteriia</taxon>
        <taxon>Flavobacteriales</taxon>
        <taxon>Flavobacteriaceae</taxon>
        <taxon>Aquimarina</taxon>
    </lineage>
</organism>
<keyword evidence="2" id="KW-1185">Reference proteome</keyword>
<name>A0A4Q7NYY9_9FLAO</name>
<gene>
    <name evidence="1" type="ORF">EV197_2896</name>
</gene>
<proteinExistence type="predicted"/>
<protein>
    <submittedName>
        <fullName evidence="1">Uncharacterized protein</fullName>
    </submittedName>
</protein>
<dbReference type="EMBL" id="SGXE01000004">
    <property type="protein sequence ID" value="RZS92260.1"/>
    <property type="molecule type" value="Genomic_DNA"/>
</dbReference>
<accession>A0A4Q7NYY9</accession>
<comment type="caution">
    <text evidence="1">The sequence shown here is derived from an EMBL/GenBank/DDBJ whole genome shotgun (WGS) entry which is preliminary data.</text>
</comment>
<dbReference type="RefSeq" id="WP_130287423.1">
    <property type="nucleotide sequence ID" value="NZ_SGXE01000004.1"/>
</dbReference>